<dbReference type="OrthoDB" id="10262413at2759"/>
<dbReference type="InterPro" id="IPR036291">
    <property type="entry name" value="NAD(P)-bd_dom_sf"/>
</dbReference>
<reference evidence="5 6" key="1">
    <citation type="submission" date="2015-12" db="EMBL/GenBank/DDBJ databases">
        <title>The genome of Folsomia candida.</title>
        <authorList>
            <person name="Faddeeva A."/>
            <person name="Derks M.F."/>
            <person name="Anvar Y."/>
            <person name="Smit S."/>
            <person name="Van Straalen N."/>
            <person name="Roelofs D."/>
        </authorList>
    </citation>
    <scope>NUCLEOTIDE SEQUENCE [LARGE SCALE GENOMIC DNA]</scope>
    <source>
        <strain evidence="5 6">VU population</strain>
        <tissue evidence="5">Whole body</tissue>
    </source>
</reference>
<dbReference type="Pfam" id="PF05186">
    <property type="entry name" value="Dpy-30"/>
    <property type="match status" value="1"/>
</dbReference>
<dbReference type="OMA" id="HAYVITP"/>
<feature type="coiled-coil region" evidence="4">
    <location>
        <begin position="658"/>
        <end position="709"/>
    </location>
</feature>
<proteinExistence type="predicted"/>
<accession>A0A226EQ52</accession>
<dbReference type="GO" id="GO:0019205">
    <property type="term" value="F:nucleobase-containing compound kinase activity"/>
    <property type="evidence" value="ECO:0007669"/>
    <property type="project" value="InterPro"/>
</dbReference>
<keyword evidence="1" id="KW-0808">Transferase</keyword>
<evidence type="ECO:0000256" key="4">
    <source>
        <dbReference type="SAM" id="Coils"/>
    </source>
</evidence>
<dbReference type="Proteomes" id="UP000198287">
    <property type="component" value="Unassembled WGS sequence"/>
</dbReference>
<dbReference type="Gene3D" id="3.40.50.720">
    <property type="entry name" value="NAD(P)-binding Rossmann-like Domain"/>
    <property type="match status" value="1"/>
</dbReference>
<dbReference type="SUPFAM" id="SSF51735">
    <property type="entry name" value="NAD(P)-binding Rossmann-fold domains"/>
    <property type="match status" value="1"/>
</dbReference>
<dbReference type="GO" id="GO:0006139">
    <property type="term" value="P:nucleobase-containing compound metabolic process"/>
    <property type="evidence" value="ECO:0007669"/>
    <property type="project" value="InterPro"/>
</dbReference>
<dbReference type="Gene3D" id="1.20.890.10">
    <property type="entry name" value="cAMP-dependent protein kinase regulatory subunit, dimerization-anchoring domain"/>
    <property type="match status" value="1"/>
</dbReference>
<evidence type="ECO:0000313" key="6">
    <source>
        <dbReference type="Proteomes" id="UP000198287"/>
    </source>
</evidence>
<evidence type="ECO:0000256" key="3">
    <source>
        <dbReference type="ARBA" id="ARBA00022777"/>
    </source>
</evidence>
<dbReference type="Gene3D" id="3.40.50.300">
    <property type="entry name" value="P-loop containing nucleotide triphosphate hydrolases"/>
    <property type="match status" value="1"/>
</dbReference>
<keyword evidence="4" id="KW-0175">Coiled coil</keyword>
<keyword evidence="2" id="KW-0547">Nucleotide-binding</keyword>
<comment type="caution">
    <text evidence="5">The sequence shown here is derived from an EMBL/GenBank/DDBJ whole genome shotgun (WGS) entry which is preliminary data.</text>
</comment>
<dbReference type="InterPro" id="IPR047499">
    <property type="entry name" value="DD_AK7"/>
</dbReference>
<dbReference type="GO" id="GO:0005524">
    <property type="term" value="F:ATP binding"/>
    <property type="evidence" value="ECO:0007669"/>
    <property type="project" value="InterPro"/>
</dbReference>
<dbReference type="InterPro" id="IPR027417">
    <property type="entry name" value="P-loop_NTPase"/>
</dbReference>
<dbReference type="SUPFAM" id="SSF52540">
    <property type="entry name" value="P-loop containing nucleoside triphosphate hydrolases"/>
    <property type="match status" value="1"/>
</dbReference>
<dbReference type="AlphaFoldDB" id="A0A226EQ52"/>
<protein>
    <submittedName>
        <fullName evidence="5">Adenylate kinase 7</fullName>
    </submittedName>
</protein>
<name>A0A226EQ52_FOLCA</name>
<keyword evidence="6" id="KW-1185">Reference proteome</keyword>
<organism evidence="5 6">
    <name type="scientific">Folsomia candida</name>
    <name type="common">Springtail</name>
    <dbReference type="NCBI Taxonomy" id="158441"/>
    <lineage>
        <taxon>Eukaryota</taxon>
        <taxon>Metazoa</taxon>
        <taxon>Ecdysozoa</taxon>
        <taxon>Arthropoda</taxon>
        <taxon>Hexapoda</taxon>
        <taxon>Collembola</taxon>
        <taxon>Entomobryomorpha</taxon>
        <taxon>Isotomoidea</taxon>
        <taxon>Isotomidae</taxon>
        <taxon>Proisotominae</taxon>
        <taxon>Folsomia</taxon>
    </lineage>
</organism>
<evidence type="ECO:0000256" key="2">
    <source>
        <dbReference type="ARBA" id="ARBA00022741"/>
    </source>
</evidence>
<evidence type="ECO:0000313" key="5">
    <source>
        <dbReference type="EMBL" id="OXA59629.1"/>
    </source>
</evidence>
<dbReference type="EMBL" id="LNIX01000002">
    <property type="protein sequence ID" value="OXA59629.1"/>
    <property type="molecule type" value="Genomic_DNA"/>
</dbReference>
<dbReference type="STRING" id="158441.A0A226EQ52"/>
<dbReference type="InterPro" id="IPR007858">
    <property type="entry name" value="Dpy-30_motif"/>
</dbReference>
<dbReference type="PANTHER" id="PTHR23359">
    <property type="entry name" value="NUCLEOTIDE KINASE"/>
    <property type="match status" value="1"/>
</dbReference>
<dbReference type="InterPro" id="IPR000850">
    <property type="entry name" value="Adenylat/UMP-CMP_kin"/>
</dbReference>
<evidence type="ECO:0000256" key="1">
    <source>
        <dbReference type="ARBA" id="ARBA00022679"/>
    </source>
</evidence>
<keyword evidence="3 5" id="KW-0418">Kinase</keyword>
<gene>
    <name evidence="5" type="ORF">Fcan01_06217</name>
</gene>
<sequence>MSERALYESEEDEFEVRGEDARSSGGFAFGTVVFPVEKVQDFVDAASVLINPVDSYLGKYVGLYLSDKVVGSGNAYPESDEEFEGEENSGGSNLPTYWKVLGTFKDAKSQIPNWLWAVMQTEDYDAYLKEILKCSVVIYDLTDNPTMERFEEVRAVCDAFRARVPTFKTRRVFILISSVHSWYHTKSPDPSDPNAYLSEQDYRRRRTKPAYRDLQLLERYVVASGKMTKGMFKAYVVGAGAVYGAGEGPLHHWFKSAWHNAKYLPIYGTGKNFLPTVYIKDLASILQNVMDFTPRRQRYILAIDPILCQQDQIVKSISECLGTGRVMKLPEEDIYLNRELSTFQADQLQLDLKIETTFCRDNFNVDFTAEKGMNMLISKIAAEYKKSRNLEPLKVCILGPPGVGKSTISRQISDIYRLNHFTQADMIASTIEILRDIAGDQSEPDIVGLDVSREEDAREAAKKLLAEVDLSLGPMDGTDAESEIARKSVSQLGDEIICKLYRFRLLTNQCQNQGFVLDGFPETDDQARMLFLAGEELGEFYGEEPGEDGKDILDPRIVPDKIIVLEASDEFLIQRMLTIPTAQLQDRHQDKVFPGVLQAYRKKMDNYDSTALHYMDLQEMIYYSIDVTADSSANLPNIILRISDLLGKPHNYGLTFEQENALKNAQQLEAEKVSTIEKEDLAQIESKELEDRRNNIQQWMEKLAKIKREEFEREEAAMIPLRHYLMAHVVPTLTKGLIEVTRVRPYDPVEFLAEFMFQHNPGSINNANAQKFRDEMIKKRGTTK</sequence>
<dbReference type="CDD" id="cd22967">
    <property type="entry name" value="DD_AK7"/>
    <property type="match status" value="1"/>
</dbReference>